<dbReference type="OrthoDB" id="436496at2759"/>
<dbReference type="AlphaFoldDB" id="A0A9P6C288"/>
<protein>
    <recommendedName>
        <fullName evidence="3">FAD-binding FR-type domain-containing protein</fullName>
    </recommendedName>
</protein>
<sequence length="649" mass="71787">MSATSDCALNGWHPGEVIVQGIMNLPARVAITAVVNHLPDQHRLFHTTRLHFLPVTTLDEHGRPWVTILTSKDGNPQFISSPAPTNIHIQAHLWDSDPIIHNLINIRGGSSRQAFISALGIEVSTRRRNKFAGSISSATLEGKALTMELDVNQALGLCPKYINLRKIECYPQANPRTIHDKRELQPNERLPQDVIDFINNADTAYLGTSYVARPEDEKEFPSHVGTNHRGGRPGFVRVRVTDGRTLVLPNYAGNRLMNSMGNIQVTPLAALTFPSFATGSILYITGDAKNLFGEPAREIMPESNVLTTIKVTGYAFVHDALPLREVSDNTVTRSPYSPPVRYLAEENPPENRYGDIILTLRSARIHNDTLATFTFESSRAIEIAPSRNVVLELSEFLRVRSHQILDWVEGKSTENDDCVRTWTVSIPPTQHEPRCFSITVRQIKGGLITPIMYQIVNKASDGRSINQDIPLSSYNIVARLRGIGGDLPIPDPIANCDGGRRLLWVAGGIGVTPFLSLARYVSQWVALGVGSWDIVLVLSTREPDAVLLLISEALRSLEAAHDLTDFAFALYLFTPSPGVVRTPQPWSSTIDVHIHQGRLAVDGSFFSQIGAKDREPHICGPLPFVLTAMKAMTDAGVNPEHVKRERFTY</sequence>
<keyword evidence="2" id="KW-1185">Reference proteome</keyword>
<dbReference type="EMBL" id="MU151134">
    <property type="protein sequence ID" value="KAF9449316.1"/>
    <property type="molecule type" value="Genomic_DNA"/>
</dbReference>
<gene>
    <name evidence="1" type="ORF">P691DRAFT_774756</name>
</gene>
<organism evidence="1 2">
    <name type="scientific">Macrolepiota fuliginosa MF-IS2</name>
    <dbReference type="NCBI Taxonomy" id="1400762"/>
    <lineage>
        <taxon>Eukaryota</taxon>
        <taxon>Fungi</taxon>
        <taxon>Dikarya</taxon>
        <taxon>Basidiomycota</taxon>
        <taxon>Agaricomycotina</taxon>
        <taxon>Agaricomycetes</taxon>
        <taxon>Agaricomycetidae</taxon>
        <taxon>Agaricales</taxon>
        <taxon>Agaricineae</taxon>
        <taxon>Agaricaceae</taxon>
        <taxon>Macrolepiota</taxon>
    </lineage>
</organism>
<dbReference type="InterPro" id="IPR039261">
    <property type="entry name" value="FNR_nucleotide-bd"/>
</dbReference>
<proteinExistence type="predicted"/>
<dbReference type="Gene3D" id="3.40.50.80">
    <property type="entry name" value="Nucleotide-binding domain of ferredoxin-NADP reductase (FNR) module"/>
    <property type="match status" value="1"/>
</dbReference>
<dbReference type="InterPro" id="IPR012349">
    <property type="entry name" value="Split_barrel_FMN-bd"/>
</dbReference>
<dbReference type="PANTHER" id="PTHR42815:SF2">
    <property type="entry name" value="FAD-BINDING, PUTATIVE (AFU_ORTHOLOGUE AFUA_6G07600)-RELATED"/>
    <property type="match status" value="1"/>
</dbReference>
<reference evidence="1" key="1">
    <citation type="submission" date="2020-11" db="EMBL/GenBank/DDBJ databases">
        <authorList>
            <consortium name="DOE Joint Genome Institute"/>
            <person name="Ahrendt S."/>
            <person name="Riley R."/>
            <person name="Andreopoulos W."/>
            <person name="Labutti K."/>
            <person name="Pangilinan J."/>
            <person name="Ruiz-Duenas F.J."/>
            <person name="Barrasa J.M."/>
            <person name="Sanchez-Garcia M."/>
            <person name="Camarero S."/>
            <person name="Miyauchi S."/>
            <person name="Serrano A."/>
            <person name="Linde D."/>
            <person name="Babiker R."/>
            <person name="Drula E."/>
            <person name="Ayuso-Fernandez I."/>
            <person name="Pacheco R."/>
            <person name="Padilla G."/>
            <person name="Ferreira P."/>
            <person name="Barriuso J."/>
            <person name="Kellner H."/>
            <person name="Castanera R."/>
            <person name="Alfaro M."/>
            <person name="Ramirez L."/>
            <person name="Pisabarro A.G."/>
            <person name="Kuo A."/>
            <person name="Tritt A."/>
            <person name="Lipzen A."/>
            <person name="He G."/>
            <person name="Yan M."/>
            <person name="Ng V."/>
            <person name="Cullen D."/>
            <person name="Martin F."/>
            <person name="Rosso M.-N."/>
            <person name="Henrissat B."/>
            <person name="Hibbett D."/>
            <person name="Martinez A.T."/>
            <person name="Grigoriev I.V."/>
        </authorList>
    </citation>
    <scope>NUCLEOTIDE SEQUENCE</scope>
    <source>
        <strain evidence="1">MF-IS2</strain>
    </source>
</reference>
<name>A0A9P6C288_9AGAR</name>
<evidence type="ECO:0008006" key="3">
    <source>
        <dbReference type="Google" id="ProtNLM"/>
    </source>
</evidence>
<dbReference type="Proteomes" id="UP000807342">
    <property type="component" value="Unassembled WGS sequence"/>
</dbReference>
<accession>A0A9P6C288</accession>
<comment type="caution">
    <text evidence="1">The sequence shown here is derived from an EMBL/GenBank/DDBJ whole genome shotgun (WGS) entry which is preliminary data.</text>
</comment>
<evidence type="ECO:0000313" key="1">
    <source>
        <dbReference type="EMBL" id="KAF9449316.1"/>
    </source>
</evidence>
<dbReference type="PANTHER" id="PTHR42815">
    <property type="entry name" value="FAD-BINDING, PUTATIVE (AFU_ORTHOLOGUE AFUA_6G07600)-RELATED"/>
    <property type="match status" value="1"/>
</dbReference>
<dbReference type="Gene3D" id="2.30.110.10">
    <property type="entry name" value="Electron Transport, Fmn-binding Protein, Chain A"/>
    <property type="match status" value="1"/>
</dbReference>
<dbReference type="SUPFAM" id="SSF52343">
    <property type="entry name" value="Ferredoxin reductase-like, C-terminal NADP-linked domain"/>
    <property type="match status" value="1"/>
</dbReference>
<evidence type="ECO:0000313" key="2">
    <source>
        <dbReference type="Proteomes" id="UP000807342"/>
    </source>
</evidence>